<comment type="similarity">
    <text evidence="1">Belongs to the type-1 OGG1 family.</text>
</comment>
<comment type="catalytic activity">
    <reaction evidence="3">
        <text>2'-deoxyribonucleotide-(2'-deoxyribose 5'-phosphate)-2'-deoxyribonucleotide-DNA = a 3'-end 2'-deoxyribonucleotide-(2,3-dehydro-2,3-deoxyribose 5'-phosphate)-DNA + a 5'-end 5'-phospho-2'-deoxyribonucleoside-DNA + H(+)</text>
        <dbReference type="Rhea" id="RHEA:66592"/>
        <dbReference type="Rhea" id="RHEA-COMP:13180"/>
        <dbReference type="Rhea" id="RHEA-COMP:16897"/>
        <dbReference type="Rhea" id="RHEA-COMP:17067"/>
        <dbReference type="ChEBI" id="CHEBI:15378"/>
        <dbReference type="ChEBI" id="CHEBI:136412"/>
        <dbReference type="ChEBI" id="CHEBI:157695"/>
        <dbReference type="ChEBI" id="CHEBI:167181"/>
        <dbReference type="EC" id="4.2.99.18"/>
    </reaction>
</comment>
<dbReference type="InterPro" id="IPR011257">
    <property type="entry name" value="DNA_glycosylase"/>
</dbReference>
<evidence type="ECO:0000313" key="7">
    <source>
        <dbReference type="Proteomes" id="UP000652761"/>
    </source>
</evidence>
<comment type="caution">
    <text evidence="6">The sequence shown here is derived from an EMBL/GenBank/DDBJ whole genome shotgun (WGS) entry which is preliminary data.</text>
</comment>
<name>A0A843U1G7_COLES</name>
<accession>A0A843U1G7</accession>
<evidence type="ECO:0000256" key="1">
    <source>
        <dbReference type="ARBA" id="ARBA00010679"/>
    </source>
</evidence>
<dbReference type="InterPro" id="IPR052054">
    <property type="entry name" value="Oxidative_DNA_repair_enzyme"/>
</dbReference>
<evidence type="ECO:0000313" key="6">
    <source>
        <dbReference type="EMBL" id="MQL77255.1"/>
    </source>
</evidence>
<evidence type="ECO:0000256" key="3">
    <source>
        <dbReference type="ARBA" id="ARBA00044632"/>
    </source>
</evidence>
<proteinExistence type="inferred from homology"/>
<dbReference type="InterPro" id="IPR003265">
    <property type="entry name" value="HhH-GPD_domain"/>
</dbReference>
<dbReference type="GO" id="GO:0034039">
    <property type="term" value="F:8-oxo-7,8-dihydroguanine DNA N-glycosylase activity"/>
    <property type="evidence" value="ECO:0007669"/>
    <property type="project" value="TreeGrafter"/>
</dbReference>
<protein>
    <recommendedName>
        <fullName evidence="2">DNA-(apurinic or apyrimidinic site) lyase</fullName>
        <ecNumber evidence="2">4.2.99.18</ecNumber>
    </recommendedName>
</protein>
<sequence>MEAGGGTAEDGDEQRHQPPRRCCGGAAGVMELKLRLNDPGFDLEKAVCSHGLFMMAPNQWDPATRTFRRPLRLCCPSSSFFFTPLSVVLRISHPHPRPSALHISVLGTGFLSYQHKQVLLAQVRRMLRITDEDDRVVEEFHRMHPAAKERGFGRVFRSPTLFEDMVKCILLCNCHSLPAGLFLALLFFFSSGEKASFFRLREVHGSVKLGAAGGESCIISPPVDVGVEFSSCSPIDVELKQLWFYLATDCSSSRWSRTLSMARALCELQLELRRHSTAESLHPRTPQQKELKSKHGCIGKTRLKLDFIGNESEALTCRERRKIDDTSPKCPKEQESCSSAPCILKNSCDCLKPCPISNIDVAAKGTVSPCDCKIGEFPSPEELAGLDEKFLAKRCGLGYRAKRILSLAQSIVEGKLKLEELEESCDILNPSSYDELNERLSRLDGFGPFTRANVLMCMGFYHKIPADSETIRHLKQFHLRSCTIEMIEKYAEDIYGEHAPLQFLAYWSELWNFYEQRFGKLSEMPPSDYQLITARNMKNRKTSKKRRRN</sequence>
<gene>
    <name evidence="6" type="ORF">Taro_009662</name>
</gene>
<dbReference type="OrthoDB" id="4951845at2759"/>
<dbReference type="GO" id="GO:0140078">
    <property type="term" value="F:class I DNA-(apurinic or apyrimidinic site) endonuclease activity"/>
    <property type="evidence" value="ECO:0007669"/>
    <property type="project" value="UniProtKB-EC"/>
</dbReference>
<reference evidence="6" key="1">
    <citation type="submission" date="2017-07" db="EMBL/GenBank/DDBJ databases">
        <title>Taro Niue Genome Assembly and Annotation.</title>
        <authorList>
            <person name="Atibalentja N."/>
            <person name="Keating K."/>
            <person name="Fields C.J."/>
        </authorList>
    </citation>
    <scope>NUCLEOTIDE SEQUENCE</scope>
    <source>
        <strain evidence="6">Niue_2</strain>
        <tissue evidence="6">Leaf</tissue>
    </source>
</reference>
<dbReference type="Proteomes" id="UP000652761">
    <property type="component" value="Unassembled WGS sequence"/>
</dbReference>
<dbReference type="GO" id="GO:0005634">
    <property type="term" value="C:nucleus"/>
    <property type="evidence" value="ECO:0007669"/>
    <property type="project" value="TreeGrafter"/>
</dbReference>
<dbReference type="EMBL" id="NMUH01000340">
    <property type="protein sequence ID" value="MQL77255.1"/>
    <property type="molecule type" value="Genomic_DNA"/>
</dbReference>
<dbReference type="EC" id="4.2.99.18" evidence="2"/>
<evidence type="ECO:0000256" key="4">
    <source>
        <dbReference type="SAM" id="MobiDB-lite"/>
    </source>
</evidence>
<dbReference type="AlphaFoldDB" id="A0A843U1G7"/>
<organism evidence="6 7">
    <name type="scientific">Colocasia esculenta</name>
    <name type="common">Wild taro</name>
    <name type="synonym">Arum esculentum</name>
    <dbReference type="NCBI Taxonomy" id="4460"/>
    <lineage>
        <taxon>Eukaryota</taxon>
        <taxon>Viridiplantae</taxon>
        <taxon>Streptophyta</taxon>
        <taxon>Embryophyta</taxon>
        <taxon>Tracheophyta</taxon>
        <taxon>Spermatophyta</taxon>
        <taxon>Magnoliopsida</taxon>
        <taxon>Liliopsida</taxon>
        <taxon>Araceae</taxon>
        <taxon>Aroideae</taxon>
        <taxon>Colocasieae</taxon>
        <taxon>Colocasia</taxon>
    </lineage>
</organism>
<dbReference type="SUPFAM" id="SSF48150">
    <property type="entry name" value="DNA-glycosylase"/>
    <property type="match status" value="1"/>
</dbReference>
<evidence type="ECO:0000259" key="5">
    <source>
        <dbReference type="SMART" id="SM00478"/>
    </source>
</evidence>
<dbReference type="Gene3D" id="1.10.340.30">
    <property type="entry name" value="Hypothetical protein, domain 2"/>
    <property type="match status" value="1"/>
</dbReference>
<keyword evidence="7" id="KW-1185">Reference proteome</keyword>
<feature type="domain" description="HhH-GPD" evidence="5">
    <location>
        <begin position="357"/>
        <end position="517"/>
    </location>
</feature>
<dbReference type="PANTHER" id="PTHR10242:SF4">
    <property type="entry name" value="OS07G0657600 PROTEIN"/>
    <property type="match status" value="1"/>
</dbReference>
<feature type="region of interest" description="Disordered" evidence="4">
    <location>
        <begin position="1"/>
        <end position="22"/>
    </location>
</feature>
<dbReference type="SMART" id="SM00478">
    <property type="entry name" value="ENDO3c"/>
    <property type="match status" value="1"/>
</dbReference>
<evidence type="ECO:0000256" key="2">
    <source>
        <dbReference type="ARBA" id="ARBA00012720"/>
    </source>
</evidence>
<dbReference type="GO" id="GO:0006285">
    <property type="term" value="P:base-excision repair, AP site formation"/>
    <property type="evidence" value="ECO:0007669"/>
    <property type="project" value="TreeGrafter"/>
</dbReference>
<dbReference type="PANTHER" id="PTHR10242">
    <property type="entry name" value="8-OXOGUANINE DNA GLYCOSYLASE"/>
    <property type="match status" value="1"/>
</dbReference>